<proteinExistence type="predicted"/>
<dbReference type="RefSeq" id="WP_399619124.1">
    <property type="nucleotide sequence ID" value="NZ_JBITYT010000012.1"/>
</dbReference>
<gene>
    <name evidence="2" type="ORF">ACIGW0_25745</name>
</gene>
<protein>
    <submittedName>
        <fullName evidence="2">Peptide ligase PGM1-related protein</fullName>
    </submittedName>
</protein>
<dbReference type="GO" id="GO:0016874">
    <property type="term" value="F:ligase activity"/>
    <property type="evidence" value="ECO:0007669"/>
    <property type="project" value="UniProtKB-KW"/>
</dbReference>
<evidence type="ECO:0000259" key="1">
    <source>
        <dbReference type="Pfam" id="PF18105"/>
    </source>
</evidence>
<reference evidence="2 3" key="1">
    <citation type="submission" date="2024-10" db="EMBL/GenBank/DDBJ databases">
        <title>The Natural Products Discovery Center: Release of the First 8490 Sequenced Strains for Exploring Actinobacteria Biosynthetic Diversity.</title>
        <authorList>
            <person name="Kalkreuter E."/>
            <person name="Kautsar S.A."/>
            <person name="Yang D."/>
            <person name="Bader C.D."/>
            <person name="Teijaro C.N."/>
            <person name="Fluegel L."/>
            <person name="Davis C.M."/>
            <person name="Simpson J.R."/>
            <person name="Lauterbach L."/>
            <person name="Steele A.D."/>
            <person name="Gui C."/>
            <person name="Meng S."/>
            <person name="Li G."/>
            <person name="Viehrig K."/>
            <person name="Ye F."/>
            <person name="Su P."/>
            <person name="Kiefer A.F."/>
            <person name="Nichols A."/>
            <person name="Cepeda A.J."/>
            <person name="Yan W."/>
            <person name="Fan B."/>
            <person name="Jiang Y."/>
            <person name="Adhikari A."/>
            <person name="Zheng C.-J."/>
            <person name="Schuster L."/>
            <person name="Cowan T.M."/>
            <person name="Smanski M.J."/>
            <person name="Chevrette M.G."/>
            <person name="De Carvalho L.P.S."/>
            <person name="Shen B."/>
        </authorList>
    </citation>
    <scope>NUCLEOTIDE SEQUENCE [LARGE SCALE GENOMIC DNA]</scope>
    <source>
        <strain evidence="2 3">NPDC053346</strain>
    </source>
</reference>
<dbReference type="EMBL" id="JBITYT010000012">
    <property type="protein sequence ID" value="MFI9122752.1"/>
    <property type="molecule type" value="Genomic_DNA"/>
</dbReference>
<dbReference type="InterPro" id="IPR041356">
    <property type="entry name" value="PGM1_C"/>
</dbReference>
<keyword evidence="2" id="KW-0436">Ligase</keyword>
<keyword evidence="3" id="KW-1185">Reference proteome</keyword>
<evidence type="ECO:0000313" key="2">
    <source>
        <dbReference type="EMBL" id="MFI9122752.1"/>
    </source>
</evidence>
<comment type="caution">
    <text evidence="2">The sequence shown here is derived from an EMBL/GenBank/DDBJ whole genome shotgun (WGS) entry which is preliminary data.</text>
</comment>
<sequence>MLRAWAEQAPREAWLLRPGDALDVPVAPYASAAAAEAALDVTGGPGALWVVEERIDVARSGAGDPARATGKVRAPAPYPFAAAVERLHRERLAYDPVRGEGIVLYAGPPLDGLIRRYAAIAGGHAGVARYEEPLRAAWTSAPGGSTARSGPPGSRTG</sequence>
<dbReference type="Pfam" id="PF18105">
    <property type="entry name" value="PGM1_C"/>
    <property type="match status" value="1"/>
</dbReference>
<accession>A0ABW8D064</accession>
<evidence type="ECO:0000313" key="3">
    <source>
        <dbReference type="Proteomes" id="UP001614391"/>
    </source>
</evidence>
<organism evidence="2 3">
    <name type="scientific">Streptomyces bikiniensis</name>
    <dbReference type="NCBI Taxonomy" id="1896"/>
    <lineage>
        <taxon>Bacteria</taxon>
        <taxon>Bacillati</taxon>
        <taxon>Actinomycetota</taxon>
        <taxon>Actinomycetes</taxon>
        <taxon>Kitasatosporales</taxon>
        <taxon>Streptomycetaceae</taxon>
        <taxon>Streptomyces</taxon>
    </lineage>
</organism>
<name>A0ABW8D064_STRBI</name>
<dbReference type="Proteomes" id="UP001614391">
    <property type="component" value="Unassembled WGS sequence"/>
</dbReference>
<feature type="domain" description="PGM1 C-terminal" evidence="1">
    <location>
        <begin position="82"/>
        <end position="131"/>
    </location>
</feature>